<organism evidence="1 2">
    <name type="scientific">Falsibacillus pallidus</name>
    <dbReference type="NCBI Taxonomy" id="493781"/>
    <lineage>
        <taxon>Bacteria</taxon>
        <taxon>Bacillati</taxon>
        <taxon>Bacillota</taxon>
        <taxon>Bacilli</taxon>
        <taxon>Bacillales</taxon>
        <taxon>Bacillaceae</taxon>
        <taxon>Falsibacillus</taxon>
    </lineage>
</organism>
<comment type="caution">
    <text evidence="1">The sequence shown here is derived from an EMBL/GenBank/DDBJ whole genome shotgun (WGS) entry which is preliminary data.</text>
</comment>
<dbReference type="EMBL" id="QQAY01000002">
    <property type="protein sequence ID" value="RDI45658.1"/>
    <property type="molecule type" value="Genomic_DNA"/>
</dbReference>
<evidence type="ECO:0000313" key="1">
    <source>
        <dbReference type="EMBL" id="RDI45658.1"/>
    </source>
</evidence>
<evidence type="ECO:0000313" key="2">
    <source>
        <dbReference type="Proteomes" id="UP000255326"/>
    </source>
</evidence>
<name>A0A370GPJ4_9BACI</name>
<protein>
    <submittedName>
        <fullName evidence="1">Uncharacterized protein</fullName>
    </submittedName>
</protein>
<dbReference type="AlphaFoldDB" id="A0A370GPJ4"/>
<sequence>MTQKELSYVEDEIRAEEITAKTLNWCASMCLDIELRDALADMAERHQLRIAALSKYFHESGPIQ</sequence>
<keyword evidence="2" id="KW-1185">Reference proteome</keyword>
<gene>
    <name evidence="1" type="ORF">DFR59_102290</name>
</gene>
<dbReference type="Proteomes" id="UP000255326">
    <property type="component" value="Unassembled WGS sequence"/>
</dbReference>
<dbReference type="OrthoDB" id="2930037at2"/>
<reference evidence="1 2" key="1">
    <citation type="submission" date="2018-07" db="EMBL/GenBank/DDBJ databases">
        <title>Genomic Encyclopedia of Type Strains, Phase IV (KMG-IV): sequencing the most valuable type-strain genomes for metagenomic binning, comparative biology and taxonomic classification.</title>
        <authorList>
            <person name="Goeker M."/>
        </authorList>
    </citation>
    <scope>NUCLEOTIDE SEQUENCE [LARGE SCALE GENOMIC DNA]</scope>
    <source>
        <strain evidence="1 2">DSM 25281</strain>
    </source>
</reference>
<accession>A0A370GPJ4</accession>
<dbReference type="RefSeq" id="WP_114744812.1">
    <property type="nucleotide sequence ID" value="NZ_QQAY01000002.1"/>
</dbReference>
<proteinExistence type="predicted"/>